<protein>
    <recommendedName>
        <fullName evidence="4">DUF4254 domain-containing protein</fullName>
    </recommendedName>
</protein>
<proteinExistence type="predicted"/>
<sequence>MNENEEDLPMRTAADRHREWTRPPAEPIAYRLRDRWADRAQGRRDARAGLPAVDGDGDTPWMHGVRKQTEAAMHHELLVHQQVLAELTDLRGTAAAPLEALHDRLLRAEAVSTEADKEPDLELRRLADEWHPDFVARNRRSAESLVVRRQAAERLFEIQRRLGDAAHLVASLDREIDRAVEVAGLRVSRLHAHGCRRIATYWQHVVRRHPNGLELSARPGPREPEQPEVGGRP</sequence>
<evidence type="ECO:0000256" key="1">
    <source>
        <dbReference type="SAM" id="MobiDB-lite"/>
    </source>
</evidence>
<accession>A0ABU1Q6C9</accession>
<feature type="region of interest" description="Disordered" evidence="1">
    <location>
        <begin position="212"/>
        <end position="233"/>
    </location>
</feature>
<name>A0ABU1Q6C9_9PSEU</name>
<keyword evidence="3" id="KW-1185">Reference proteome</keyword>
<comment type="caution">
    <text evidence="2">The sequence shown here is derived from an EMBL/GenBank/DDBJ whole genome shotgun (WGS) entry which is preliminary data.</text>
</comment>
<organism evidence="2 3">
    <name type="scientific">Saccharothrix longispora</name>
    <dbReference type="NCBI Taxonomy" id="33920"/>
    <lineage>
        <taxon>Bacteria</taxon>
        <taxon>Bacillati</taxon>
        <taxon>Actinomycetota</taxon>
        <taxon>Actinomycetes</taxon>
        <taxon>Pseudonocardiales</taxon>
        <taxon>Pseudonocardiaceae</taxon>
        <taxon>Saccharothrix</taxon>
    </lineage>
</organism>
<evidence type="ECO:0008006" key="4">
    <source>
        <dbReference type="Google" id="ProtNLM"/>
    </source>
</evidence>
<dbReference type="EMBL" id="JAVDSG010000001">
    <property type="protein sequence ID" value="MDR6598429.1"/>
    <property type="molecule type" value="Genomic_DNA"/>
</dbReference>
<dbReference type="RefSeq" id="WP_310313018.1">
    <property type="nucleotide sequence ID" value="NZ_BAAAXB010000001.1"/>
</dbReference>
<gene>
    <name evidence="2" type="ORF">J2S66_006813</name>
</gene>
<feature type="region of interest" description="Disordered" evidence="1">
    <location>
        <begin position="1"/>
        <end position="22"/>
    </location>
</feature>
<reference evidence="2 3" key="1">
    <citation type="submission" date="2023-07" db="EMBL/GenBank/DDBJ databases">
        <title>Sequencing the genomes of 1000 actinobacteria strains.</title>
        <authorList>
            <person name="Klenk H.-P."/>
        </authorList>
    </citation>
    <scope>NUCLEOTIDE SEQUENCE [LARGE SCALE GENOMIC DNA]</scope>
    <source>
        <strain evidence="2 3">DSM 43749</strain>
    </source>
</reference>
<evidence type="ECO:0000313" key="3">
    <source>
        <dbReference type="Proteomes" id="UP001268819"/>
    </source>
</evidence>
<dbReference type="Proteomes" id="UP001268819">
    <property type="component" value="Unassembled WGS sequence"/>
</dbReference>
<evidence type="ECO:0000313" key="2">
    <source>
        <dbReference type="EMBL" id="MDR6598429.1"/>
    </source>
</evidence>